<proteinExistence type="predicted"/>
<sequence>MPKRKQNSGKIKTILLQKIQSKILKAVKQQTVNNSKNKRNNTEALTATVDIDHRRNDDEPRSRMDAEQWLCHVEASQVINLKNSPNFTKTCLK</sequence>
<protein>
    <submittedName>
        <fullName evidence="1">Uncharacterized protein</fullName>
    </submittedName>
</protein>
<organism evidence="1 2">
    <name type="scientific">Catharanthus roseus</name>
    <name type="common">Madagascar periwinkle</name>
    <name type="synonym">Vinca rosea</name>
    <dbReference type="NCBI Taxonomy" id="4058"/>
    <lineage>
        <taxon>Eukaryota</taxon>
        <taxon>Viridiplantae</taxon>
        <taxon>Streptophyta</taxon>
        <taxon>Embryophyta</taxon>
        <taxon>Tracheophyta</taxon>
        <taxon>Spermatophyta</taxon>
        <taxon>Magnoliopsida</taxon>
        <taxon>eudicotyledons</taxon>
        <taxon>Gunneridae</taxon>
        <taxon>Pentapetalae</taxon>
        <taxon>asterids</taxon>
        <taxon>lamiids</taxon>
        <taxon>Gentianales</taxon>
        <taxon>Apocynaceae</taxon>
        <taxon>Rauvolfioideae</taxon>
        <taxon>Vinceae</taxon>
        <taxon>Catharanthinae</taxon>
        <taxon>Catharanthus</taxon>
    </lineage>
</organism>
<comment type="caution">
    <text evidence="1">The sequence shown here is derived from an EMBL/GenBank/DDBJ whole genome shotgun (WGS) entry which is preliminary data.</text>
</comment>
<dbReference type="EMBL" id="CM044707">
    <property type="protein sequence ID" value="KAI5653883.1"/>
    <property type="molecule type" value="Genomic_DNA"/>
</dbReference>
<accession>A0ACC0A1C9</accession>
<dbReference type="Proteomes" id="UP001060085">
    <property type="component" value="Linkage Group LG07"/>
</dbReference>
<evidence type="ECO:0000313" key="1">
    <source>
        <dbReference type="EMBL" id="KAI5653883.1"/>
    </source>
</evidence>
<keyword evidence="2" id="KW-1185">Reference proteome</keyword>
<reference evidence="2" key="1">
    <citation type="journal article" date="2023" name="Nat. Plants">
        <title>Single-cell RNA sequencing provides a high-resolution roadmap for understanding the multicellular compartmentation of specialized metabolism.</title>
        <authorList>
            <person name="Sun S."/>
            <person name="Shen X."/>
            <person name="Li Y."/>
            <person name="Li Y."/>
            <person name="Wang S."/>
            <person name="Li R."/>
            <person name="Zhang H."/>
            <person name="Shen G."/>
            <person name="Guo B."/>
            <person name="Wei J."/>
            <person name="Xu J."/>
            <person name="St-Pierre B."/>
            <person name="Chen S."/>
            <person name="Sun C."/>
        </authorList>
    </citation>
    <scope>NUCLEOTIDE SEQUENCE [LARGE SCALE GENOMIC DNA]</scope>
</reference>
<gene>
    <name evidence="1" type="ORF">M9H77_31070</name>
</gene>
<evidence type="ECO:0000313" key="2">
    <source>
        <dbReference type="Proteomes" id="UP001060085"/>
    </source>
</evidence>
<name>A0ACC0A1C9_CATRO</name>